<dbReference type="GO" id="GO:0003735">
    <property type="term" value="F:structural constituent of ribosome"/>
    <property type="evidence" value="ECO:0007669"/>
    <property type="project" value="InterPro"/>
</dbReference>
<dbReference type="SUPFAM" id="SSF54189">
    <property type="entry name" value="Ribosomal proteins S24e, L23 and L15e"/>
    <property type="match status" value="1"/>
</dbReference>
<dbReference type="AlphaFoldDB" id="A0A1F5NV25"/>
<dbReference type="GO" id="GO:1990904">
    <property type="term" value="C:ribonucleoprotein complex"/>
    <property type="evidence" value="ECO:0007669"/>
    <property type="project" value="UniProtKB-KW"/>
</dbReference>
<keyword evidence="5 6" id="KW-0687">Ribonucleoprotein</keyword>
<comment type="caution">
    <text evidence="8">The sequence shown here is derived from an EMBL/GenBank/DDBJ whole genome shotgun (WGS) entry which is preliminary data.</text>
</comment>
<comment type="similarity">
    <text evidence="1 6 7">Belongs to the universal ribosomal protein uL23 family.</text>
</comment>
<comment type="function">
    <text evidence="6">One of the early assembly proteins it binds 23S rRNA. One of the proteins that surrounds the polypeptide exit tunnel on the outside of the ribosome. Forms the main docking site for trigger factor binding to the ribosome.</text>
</comment>
<dbReference type="HAMAP" id="MF_01369_B">
    <property type="entry name" value="Ribosomal_uL23_B"/>
    <property type="match status" value="1"/>
</dbReference>
<evidence type="ECO:0000256" key="5">
    <source>
        <dbReference type="ARBA" id="ARBA00023274"/>
    </source>
</evidence>
<evidence type="ECO:0000256" key="7">
    <source>
        <dbReference type="RuleBase" id="RU003934"/>
    </source>
</evidence>
<dbReference type="STRING" id="1817825.A2720_02950"/>
<proteinExistence type="inferred from homology"/>
<evidence type="ECO:0000313" key="8">
    <source>
        <dbReference type="EMBL" id="OGE81515.1"/>
    </source>
</evidence>
<sequence length="90" mass="9900">MLKNAHLSEKTTAFGQNGRYVFKVSQSANKLGIRQAVEKTYDVHVVKVNIINSKGKPRRTGRTTSQTGDWKKAVVTLKTGEKISGLIEGV</sequence>
<dbReference type="PROSITE" id="PS00050">
    <property type="entry name" value="RIBOSOMAL_L23"/>
    <property type="match status" value="1"/>
</dbReference>
<dbReference type="Proteomes" id="UP000178892">
    <property type="component" value="Unassembled WGS sequence"/>
</dbReference>
<reference evidence="8 9" key="1">
    <citation type="journal article" date="2016" name="Nat. Commun.">
        <title>Thousands of microbial genomes shed light on interconnected biogeochemical processes in an aquifer system.</title>
        <authorList>
            <person name="Anantharaman K."/>
            <person name="Brown C.T."/>
            <person name="Hug L.A."/>
            <person name="Sharon I."/>
            <person name="Castelle C.J."/>
            <person name="Probst A.J."/>
            <person name="Thomas B.C."/>
            <person name="Singh A."/>
            <person name="Wilkins M.J."/>
            <person name="Karaoz U."/>
            <person name="Brodie E.L."/>
            <person name="Williams K.H."/>
            <person name="Hubbard S.S."/>
            <person name="Banfield J.F."/>
        </authorList>
    </citation>
    <scope>NUCLEOTIDE SEQUENCE [LARGE SCALE GENOMIC DNA]</scope>
</reference>
<evidence type="ECO:0000256" key="6">
    <source>
        <dbReference type="HAMAP-Rule" id="MF_01369"/>
    </source>
</evidence>
<dbReference type="InterPro" id="IPR013025">
    <property type="entry name" value="Ribosomal_uL23-like"/>
</dbReference>
<dbReference type="NCBIfam" id="NF004363">
    <property type="entry name" value="PRK05738.2-4"/>
    <property type="match status" value="1"/>
</dbReference>
<dbReference type="Gene3D" id="3.30.70.330">
    <property type="match status" value="1"/>
</dbReference>
<dbReference type="GO" id="GO:0006412">
    <property type="term" value="P:translation"/>
    <property type="evidence" value="ECO:0007669"/>
    <property type="project" value="UniProtKB-UniRule"/>
</dbReference>
<dbReference type="InterPro" id="IPR001014">
    <property type="entry name" value="Ribosomal_uL23_CS"/>
</dbReference>
<keyword evidence="2 6" id="KW-0699">rRNA-binding</keyword>
<dbReference type="InterPro" id="IPR012678">
    <property type="entry name" value="Ribosomal_uL23/eL15/eS24_sf"/>
</dbReference>
<dbReference type="GO" id="GO:0005840">
    <property type="term" value="C:ribosome"/>
    <property type="evidence" value="ECO:0007669"/>
    <property type="project" value="UniProtKB-KW"/>
</dbReference>
<name>A0A1F5NV25_9BACT</name>
<accession>A0A1F5NV25</accession>
<dbReference type="InterPro" id="IPR012677">
    <property type="entry name" value="Nucleotide-bd_a/b_plait_sf"/>
</dbReference>
<dbReference type="EMBL" id="MFEL01000008">
    <property type="protein sequence ID" value="OGE81515.1"/>
    <property type="molecule type" value="Genomic_DNA"/>
</dbReference>
<keyword evidence="3 6" id="KW-0694">RNA-binding</keyword>
<dbReference type="Pfam" id="PF00276">
    <property type="entry name" value="Ribosomal_L23"/>
    <property type="match status" value="1"/>
</dbReference>
<protein>
    <recommendedName>
        <fullName evidence="6">Large ribosomal subunit protein uL23</fullName>
    </recommendedName>
</protein>
<evidence type="ECO:0000313" key="9">
    <source>
        <dbReference type="Proteomes" id="UP000178892"/>
    </source>
</evidence>
<dbReference type="GO" id="GO:0019843">
    <property type="term" value="F:rRNA binding"/>
    <property type="evidence" value="ECO:0007669"/>
    <property type="project" value="UniProtKB-UniRule"/>
</dbReference>
<keyword evidence="4 6" id="KW-0689">Ribosomal protein</keyword>
<organism evidence="8 9">
    <name type="scientific">Candidatus Doudnabacteria bacterium RIFCSPHIGHO2_01_FULL_46_24</name>
    <dbReference type="NCBI Taxonomy" id="1817825"/>
    <lineage>
        <taxon>Bacteria</taxon>
        <taxon>Candidatus Doudnaibacteriota</taxon>
    </lineage>
</organism>
<evidence type="ECO:0000256" key="1">
    <source>
        <dbReference type="ARBA" id="ARBA00006700"/>
    </source>
</evidence>
<comment type="subunit">
    <text evidence="6">Part of the 50S ribosomal subunit. Contacts protein L29, and trigger factor when it is bound to the ribosome.</text>
</comment>
<evidence type="ECO:0000256" key="2">
    <source>
        <dbReference type="ARBA" id="ARBA00022730"/>
    </source>
</evidence>
<evidence type="ECO:0000256" key="4">
    <source>
        <dbReference type="ARBA" id="ARBA00022980"/>
    </source>
</evidence>
<dbReference type="PANTHER" id="PTHR11620">
    <property type="entry name" value="60S RIBOSOMAL PROTEIN L23A"/>
    <property type="match status" value="1"/>
</dbReference>
<gene>
    <name evidence="6" type="primary">rplW</name>
    <name evidence="8" type="ORF">A2720_02950</name>
</gene>
<evidence type="ECO:0000256" key="3">
    <source>
        <dbReference type="ARBA" id="ARBA00022884"/>
    </source>
</evidence>